<dbReference type="Gene3D" id="1.20.1730.10">
    <property type="entry name" value="Sodium/glucose cotransporter"/>
    <property type="match status" value="1"/>
</dbReference>
<comment type="catalytic activity">
    <reaction evidence="12">
        <text>L-proline(in) + Na(+)(in) = L-proline(out) + Na(+)(out)</text>
        <dbReference type="Rhea" id="RHEA:28967"/>
        <dbReference type="ChEBI" id="CHEBI:29101"/>
        <dbReference type="ChEBI" id="CHEBI:60039"/>
    </reaction>
</comment>
<comment type="similarity">
    <text evidence="2 13">Belongs to the sodium:solute symporter (SSF) (TC 2.A.21) family.</text>
</comment>
<protein>
    <submittedName>
        <fullName evidence="16">SSS family solute:Na+ symporter</fullName>
    </submittedName>
</protein>
<evidence type="ECO:0000256" key="9">
    <source>
        <dbReference type="ARBA" id="ARBA00023065"/>
    </source>
</evidence>
<proteinExistence type="inferred from homology"/>
<dbReference type="AlphaFoldDB" id="A0A7W9SQ92"/>
<feature type="transmembrane region" description="Helical" evidence="15">
    <location>
        <begin position="72"/>
        <end position="97"/>
    </location>
</feature>
<evidence type="ECO:0000313" key="16">
    <source>
        <dbReference type="EMBL" id="MBB6050023.1"/>
    </source>
</evidence>
<feature type="transmembrane region" description="Helical" evidence="15">
    <location>
        <begin position="181"/>
        <end position="202"/>
    </location>
</feature>
<feature type="transmembrane region" description="Helical" evidence="15">
    <location>
        <begin position="6"/>
        <end position="22"/>
    </location>
</feature>
<evidence type="ECO:0000256" key="3">
    <source>
        <dbReference type="ARBA" id="ARBA00022448"/>
    </source>
</evidence>
<dbReference type="InterPro" id="IPR001734">
    <property type="entry name" value="Na/solute_symporter"/>
</dbReference>
<dbReference type="Proteomes" id="UP000520814">
    <property type="component" value="Unassembled WGS sequence"/>
</dbReference>
<comment type="subcellular location">
    <subcellularLocation>
        <location evidence="1">Cell membrane</location>
        <topology evidence="1">Multi-pass membrane protein</topology>
    </subcellularLocation>
</comment>
<dbReference type="Pfam" id="PF00474">
    <property type="entry name" value="SSF"/>
    <property type="match status" value="1"/>
</dbReference>
<evidence type="ECO:0000256" key="8">
    <source>
        <dbReference type="ARBA" id="ARBA00023053"/>
    </source>
</evidence>
<feature type="transmembrane region" description="Helical" evidence="15">
    <location>
        <begin position="564"/>
        <end position="586"/>
    </location>
</feature>
<keyword evidence="17" id="KW-1185">Reference proteome</keyword>
<feature type="transmembrane region" description="Helical" evidence="15">
    <location>
        <begin position="118"/>
        <end position="142"/>
    </location>
</feature>
<feature type="compositionally biased region" description="Gly residues" evidence="14">
    <location>
        <begin position="463"/>
        <end position="479"/>
    </location>
</feature>
<feature type="transmembrane region" description="Helical" evidence="15">
    <location>
        <begin position="315"/>
        <end position="333"/>
    </location>
</feature>
<evidence type="ECO:0000256" key="5">
    <source>
        <dbReference type="ARBA" id="ARBA00022692"/>
    </source>
</evidence>
<evidence type="ECO:0000256" key="13">
    <source>
        <dbReference type="RuleBase" id="RU362091"/>
    </source>
</evidence>
<dbReference type="GO" id="GO:0005298">
    <property type="term" value="F:proline:sodium symporter activity"/>
    <property type="evidence" value="ECO:0007669"/>
    <property type="project" value="TreeGrafter"/>
</dbReference>
<evidence type="ECO:0000256" key="7">
    <source>
        <dbReference type="ARBA" id="ARBA00022989"/>
    </source>
</evidence>
<comment type="caution">
    <text evidence="16">The sequence shown here is derived from an EMBL/GenBank/DDBJ whole genome shotgun (WGS) entry which is preliminary data.</text>
</comment>
<keyword evidence="7 15" id="KW-1133">Transmembrane helix</keyword>
<keyword evidence="4" id="KW-1003">Cell membrane</keyword>
<evidence type="ECO:0000256" key="10">
    <source>
        <dbReference type="ARBA" id="ARBA00023136"/>
    </source>
</evidence>
<evidence type="ECO:0000256" key="14">
    <source>
        <dbReference type="SAM" id="MobiDB-lite"/>
    </source>
</evidence>
<feature type="transmembrane region" description="Helical" evidence="15">
    <location>
        <begin position="367"/>
        <end position="386"/>
    </location>
</feature>
<gene>
    <name evidence="16" type="ORF">HNQ39_001814</name>
</gene>
<keyword evidence="8" id="KW-0915">Sodium</keyword>
<evidence type="ECO:0000256" key="12">
    <source>
        <dbReference type="ARBA" id="ARBA00033708"/>
    </source>
</evidence>
<dbReference type="PROSITE" id="PS50283">
    <property type="entry name" value="NA_SOLUT_SYMP_3"/>
    <property type="match status" value="1"/>
</dbReference>
<dbReference type="RefSeq" id="WP_184194181.1">
    <property type="nucleotide sequence ID" value="NZ_JACHGW010000002.1"/>
</dbReference>
<dbReference type="PANTHER" id="PTHR48086">
    <property type="entry name" value="SODIUM/PROLINE SYMPORTER-RELATED"/>
    <property type="match status" value="1"/>
</dbReference>
<dbReference type="GO" id="GO:0005886">
    <property type="term" value="C:plasma membrane"/>
    <property type="evidence" value="ECO:0007669"/>
    <property type="project" value="UniProtKB-SubCell"/>
</dbReference>
<reference evidence="16 17" key="1">
    <citation type="submission" date="2020-08" db="EMBL/GenBank/DDBJ databases">
        <title>Genomic Encyclopedia of Type Strains, Phase IV (KMG-IV): sequencing the most valuable type-strain genomes for metagenomic binning, comparative biology and taxonomic classification.</title>
        <authorList>
            <person name="Goeker M."/>
        </authorList>
    </citation>
    <scope>NUCLEOTIDE SEQUENCE [LARGE SCALE GENOMIC DNA]</scope>
    <source>
        <strain evidence="16 17">DSM 23562</strain>
    </source>
</reference>
<evidence type="ECO:0000256" key="4">
    <source>
        <dbReference type="ARBA" id="ARBA00022475"/>
    </source>
</evidence>
<evidence type="ECO:0000256" key="15">
    <source>
        <dbReference type="SAM" id="Phobius"/>
    </source>
</evidence>
<keyword evidence="5 15" id="KW-0812">Transmembrane</keyword>
<evidence type="ECO:0000256" key="6">
    <source>
        <dbReference type="ARBA" id="ARBA00022847"/>
    </source>
</evidence>
<feature type="compositionally biased region" description="Low complexity" evidence="14">
    <location>
        <begin position="499"/>
        <end position="510"/>
    </location>
</feature>
<dbReference type="InterPro" id="IPR038377">
    <property type="entry name" value="Na/Glc_symporter_sf"/>
</dbReference>
<evidence type="ECO:0000313" key="17">
    <source>
        <dbReference type="Proteomes" id="UP000520814"/>
    </source>
</evidence>
<feature type="compositionally biased region" description="Low complexity" evidence="14">
    <location>
        <begin position="519"/>
        <end position="529"/>
    </location>
</feature>
<dbReference type="GO" id="GO:0015193">
    <property type="term" value="F:L-proline transmembrane transporter activity"/>
    <property type="evidence" value="ECO:0007669"/>
    <property type="project" value="TreeGrafter"/>
</dbReference>
<dbReference type="EMBL" id="JACHGW010000002">
    <property type="protein sequence ID" value="MBB6050023.1"/>
    <property type="molecule type" value="Genomic_DNA"/>
</dbReference>
<keyword evidence="6" id="KW-0769">Symport</keyword>
<feature type="transmembrane region" description="Helical" evidence="15">
    <location>
        <begin position="43"/>
        <end position="66"/>
    </location>
</feature>
<evidence type="ECO:0000256" key="11">
    <source>
        <dbReference type="ARBA" id="ARBA00023201"/>
    </source>
</evidence>
<keyword evidence="3" id="KW-0813">Transport</keyword>
<dbReference type="InterPro" id="IPR050277">
    <property type="entry name" value="Sodium:Solute_Symporter"/>
</dbReference>
<feature type="transmembrane region" description="Helical" evidence="15">
    <location>
        <begin position="398"/>
        <end position="416"/>
    </location>
</feature>
<evidence type="ECO:0000256" key="1">
    <source>
        <dbReference type="ARBA" id="ARBA00004651"/>
    </source>
</evidence>
<feature type="transmembrane region" description="Helical" evidence="15">
    <location>
        <begin position="423"/>
        <end position="442"/>
    </location>
</feature>
<accession>A0A7W9SQ92</accession>
<keyword evidence="11" id="KW-0739">Sodium transport</keyword>
<keyword evidence="10 15" id="KW-0472">Membrane</keyword>
<evidence type="ECO:0000256" key="2">
    <source>
        <dbReference type="ARBA" id="ARBA00006434"/>
    </source>
</evidence>
<dbReference type="CDD" id="cd10322">
    <property type="entry name" value="SLC5sbd"/>
    <property type="match status" value="1"/>
</dbReference>
<feature type="transmembrane region" description="Helical" evidence="15">
    <location>
        <begin position="154"/>
        <end position="174"/>
    </location>
</feature>
<dbReference type="PANTHER" id="PTHR48086:SF3">
    <property type="entry name" value="SODIUM_PROLINE SYMPORTER"/>
    <property type="match status" value="1"/>
</dbReference>
<feature type="transmembrane region" description="Helical" evidence="15">
    <location>
        <begin position="237"/>
        <end position="258"/>
    </location>
</feature>
<dbReference type="GO" id="GO:0015824">
    <property type="term" value="P:proline transport"/>
    <property type="evidence" value="ECO:0007669"/>
    <property type="project" value="TreeGrafter"/>
</dbReference>
<name>A0A7W9SQ92_ARMRO</name>
<organism evidence="16 17">
    <name type="scientific">Armatimonas rosea</name>
    <dbReference type="NCBI Taxonomy" id="685828"/>
    <lineage>
        <taxon>Bacteria</taxon>
        <taxon>Bacillati</taxon>
        <taxon>Armatimonadota</taxon>
        <taxon>Armatimonadia</taxon>
        <taxon>Armatimonadales</taxon>
        <taxon>Armatimonadaceae</taxon>
        <taxon>Armatimonas</taxon>
    </lineage>
</organism>
<feature type="transmembrane region" description="Helical" evidence="15">
    <location>
        <begin position="270"/>
        <end position="295"/>
    </location>
</feature>
<feature type="region of interest" description="Disordered" evidence="14">
    <location>
        <begin position="459"/>
        <end position="544"/>
    </location>
</feature>
<keyword evidence="9" id="KW-0406">Ion transport</keyword>
<sequence>MGPLIVILIYLAVVTYIGSVAVRRGKNNTEDFFLAGRSIGPMVFFLSLFATNMTAFAILGSSGAAYKQGVGIFGMMASSSGFMIPLTIFLIGTRLWALGKRFGHMTQVAFFRDRWECSGIGTFIFALSAAMIVPYMIISIIGGGTVLEEMSKGLVPYWLGCLLVTLVVTLTVFLGGMRGTVWVNVFQTILFMLFGTLALLVISSNLPDGGFGAVLSKLGASPKGFLLSREKMPAEVFWSYSLIPLSSIMFPHMSIMCLSAKKMSAFKNTVVAYPLAIMAVWLPSVFLGIIGAGVFPTLKGTETDGVLLKLLTEYAPVWVSGILGAGIISVVMGSDAHQVLALSTMFTKDIFDYYGGRQKFGEKSSILFARGFIVVLTVVAYLIALAKPQSIFELAVRFAFTGFAALAPVMVAALFWKRSTKWGALAATLWVTFWLFLTGYLTTISEPIGQELAKAQAAAQGGKKPGGKPGAGPVEGGKPAGAPEVQASPAAPASPGVEPTPAAAPASPSIEPTPPAPTEKPAGAPEAGKPGPGGKPGGKKPVTAKPIFPELGGLFMRSAAQVTVYGYLPVVPMVVGSALLMILFSLATKPPSKETIEKYFPGKAEK</sequence>